<evidence type="ECO:0000313" key="3">
    <source>
        <dbReference type="EMBL" id="KGR00727.1"/>
    </source>
</evidence>
<feature type="signal peptide" evidence="2">
    <location>
        <begin position="1"/>
        <end position="19"/>
    </location>
</feature>
<proteinExistence type="predicted"/>
<dbReference type="InterPro" id="IPR031452">
    <property type="entry name" value="Kre1"/>
</dbReference>
<dbReference type="Pfam" id="PF17056">
    <property type="entry name" value="KRE1"/>
    <property type="match status" value="1"/>
</dbReference>
<evidence type="ECO:0000313" key="4">
    <source>
        <dbReference type="Proteomes" id="UP000030161"/>
    </source>
</evidence>
<dbReference type="Proteomes" id="UP000030161">
    <property type="component" value="Unassembled WGS sequence"/>
</dbReference>
<keyword evidence="1" id="KW-0812">Transmembrane</keyword>
<accession>A0AB34PMU4</accession>
<feature type="transmembrane region" description="Helical" evidence="1">
    <location>
        <begin position="110"/>
        <end position="131"/>
    </location>
</feature>
<dbReference type="GO" id="GO:0031505">
    <property type="term" value="P:fungal-type cell wall organization"/>
    <property type="evidence" value="ECO:0007669"/>
    <property type="project" value="InterPro"/>
</dbReference>
<gene>
    <name evidence="3" type="ORF">MG3_06400</name>
</gene>
<keyword evidence="2" id="KW-0732">Signal</keyword>
<comment type="caution">
    <text evidence="3">The sequence shown here is derived from an EMBL/GenBank/DDBJ whole genome shotgun (WGS) entry which is preliminary data.</text>
</comment>
<organism evidence="3 4">
    <name type="scientific">Candida albicans P78048</name>
    <dbReference type="NCBI Taxonomy" id="1094989"/>
    <lineage>
        <taxon>Eukaryota</taxon>
        <taxon>Fungi</taxon>
        <taxon>Dikarya</taxon>
        <taxon>Ascomycota</taxon>
        <taxon>Saccharomycotina</taxon>
        <taxon>Pichiomycetes</taxon>
        <taxon>Debaryomycetaceae</taxon>
        <taxon>Candida/Lodderomyces clade</taxon>
        <taxon>Candida</taxon>
    </lineage>
</organism>
<feature type="chain" id="PRO_5044189174" evidence="2">
    <location>
        <begin position="20"/>
        <end position="132"/>
    </location>
</feature>
<keyword evidence="1" id="KW-1133">Transmembrane helix</keyword>
<reference evidence="3 4" key="1">
    <citation type="submission" date="2013-12" db="EMBL/GenBank/DDBJ databases">
        <title>The Genome Sequence of Candida albicans P78048.</title>
        <authorList>
            <consortium name="The Broad Institute Genome Sequencing Platform"/>
            <consortium name="The Broad Institute Genome Sequencing Center for Infectious Disease"/>
            <person name="Cuomo C."/>
            <person name="Bennett R."/>
            <person name="Hirakawa M."/>
            <person name="Noverr M."/>
            <person name="Mitchell A."/>
            <person name="Young S.K."/>
            <person name="Zeng Q."/>
            <person name="Gargeya S."/>
            <person name="Fitzgerald M."/>
            <person name="Abouelleil A."/>
            <person name="Alvarado L."/>
            <person name="Berlin A.M."/>
            <person name="Chapman S.B."/>
            <person name="Dewar J."/>
            <person name="Goldberg J."/>
            <person name="Griggs A."/>
            <person name="Gujja S."/>
            <person name="Hansen M."/>
            <person name="Howarth C."/>
            <person name="Imamovic A."/>
            <person name="Larimer J."/>
            <person name="McCowan C."/>
            <person name="Murphy C."/>
            <person name="Pearson M."/>
            <person name="Priest M."/>
            <person name="Roberts A."/>
            <person name="Saif S."/>
            <person name="Shea T."/>
            <person name="Sykes S."/>
            <person name="Wortman J."/>
            <person name="Nusbaum C."/>
            <person name="Birren B."/>
        </authorList>
    </citation>
    <scope>NUCLEOTIDE SEQUENCE [LARGE SCALE GENOMIC DNA]</scope>
    <source>
        <strain evidence="3 4">P78048</strain>
    </source>
</reference>
<dbReference type="EMBL" id="AJIX01000058">
    <property type="protein sequence ID" value="KGR00727.1"/>
    <property type="molecule type" value="Genomic_DNA"/>
</dbReference>
<sequence>MNFNKFLIIISCYLACVFALANQNDGGDDDSKTKKTTTWVWVTTTIGGQLATISTAYSQKFISTHSSEDAKSVASGEIGLGSLSGSVGGIKTYSQTTITNANIAPSNNNVFLGIESLYTGIVGGIVLILGLL</sequence>
<keyword evidence="1" id="KW-0472">Membrane</keyword>
<protein>
    <submittedName>
        <fullName evidence="3">Uncharacterized protein</fullName>
    </submittedName>
</protein>
<dbReference type="AlphaFoldDB" id="A0AB34PMU4"/>
<evidence type="ECO:0000256" key="1">
    <source>
        <dbReference type="SAM" id="Phobius"/>
    </source>
</evidence>
<evidence type="ECO:0000256" key="2">
    <source>
        <dbReference type="SAM" id="SignalP"/>
    </source>
</evidence>
<name>A0AB34PMU4_CANAX</name>